<dbReference type="InterPro" id="IPR056914">
    <property type="entry name" value="Gp53-like"/>
</dbReference>
<reference evidence="1 2" key="1">
    <citation type="submission" date="2019-03" db="EMBL/GenBank/DDBJ databases">
        <title>Complete genome sequence of an arsenate-respiring bacteria, Citrobacter sp. LY-1.</title>
        <authorList>
            <person name="Wang H."/>
            <person name="Liu Y."/>
            <person name="Li Q."/>
            <person name="Huang J."/>
        </authorList>
    </citation>
    <scope>NUCLEOTIDE SEQUENCE [LARGE SCALE GENOMIC DNA]</scope>
    <source>
        <strain evidence="1 2">LY-1</strain>
    </source>
</reference>
<dbReference type="KEGG" id="cars:E1B03_07735"/>
<organism evidence="1 2">
    <name type="scientific">Citrobacter arsenatis</name>
    <dbReference type="NCBI Taxonomy" id="2546350"/>
    <lineage>
        <taxon>Bacteria</taxon>
        <taxon>Pseudomonadati</taxon>
        <taxon>Pseudomonadota</taxon>
        <taxon>Gammaproteobacteria</taxon>
        <taxon>Enterobacterales</taxon>
        <taxon>Enterobacteriaceae</taxon>
        <taxon>Citrobacter</taxon>
    </lineage>
</organism>
<dbReference type="AlphaFoldDB" id="A0A4P6WHU6"/>
<accession>A0A4P6WHU6</accession>
<keyword evidence="2" id="KW-1185">Reference proteome</keyword>
<gene>
    <name evidence="1" type="ORF">E1B03_07735</name>
</gene>
<dbReference type="Proteomes" id="UP000293850">
    <property type="component" value="Chromosome"/>
</dbReference>
<dbReference type="Pfam" id="PF23982">
    <property type="entry name" value="XM1_gp53_minor_capsid"/>
    <property type="match status" value="1"/>
</dbReference>
<name>A0A4P6WHU6_9ENTR</name>
<evidence type="ECO:0000313" key="2">
    <source>
        <dbReference type="Proteomes" id="UP000293850"/>
    </source>
</evidence>
<evidence type="ECO:0000313" key="1">
    <source>
        <dbReference type="EMBL" id="QBM22334.1"/>
    </source>
</evidence>
<dbReference type="EMBL" id="CP037864">
    <property type="protein sequence ID" value="QBM22334.1"/>
    <property type="molecule type" value="Genomic_DNA"/>
</dbReference>
<proteinExistence type="predicted"/>
<sequence>MTFQQTVTLYPAPGKEGDLASLNPTAVALPPEGSYKAGANGVYQARWVWVDGTDPTLVNNTGTGLPLGWVMNTGKGVLPLNTTGSMLVEPGTDLGVFTLGDFWVRTATAATKGQKIFAVLADGTSKTGAAGATISGAIETPYWVASDADANSIIKMTKQGVL</sequence>
<protein>
    <submittedName>
        <fullName evidence="1">Uncharacterized protein</fullName>
    </submittedName>
</protein>
<dbReference type="RefSeq" id="WP_133085986.1">
    <property type="nucleotide sequence ID" value="NZ_CP037864.1"/>
</dbReference>